<accession>A0A926DBT9</accession>
<name>A0A926DBT9_9FIRM</name>
<comment type="caution">
    <text evidence="1">The sequence shown here is derived from an EMBL/GenBank/DDBJ whole genome shotgun (WGS) entry which is preliminary data.</text>
</comment>
<keyword evidence="2" id="KW-1185">Reference proteome</keyword>
<proteinExistence type="predicted"/>
<dbReference type="EMBL" id="JACRSN010000012">
    <property type="protein sequence ID" value="MBC8534105.1"/>
    <property type="molecule type" value="Genomic_DNA"/>
</dbReference>
<protein>
    <submittedName>
        <fullName evidence="1">Uncharacterized protein</fullName>
    </submittedName>
</protein>
<sequence>MDNLKFKKTGTAVKPQPYKAIVGARQKAQLRRMVDFKFTRHPSLNLPEERLTAIEKQLGERTRELLSIPVQRSAKRKNEPER</sequence>
<dbReference type="Proteomes" id="UP000651482">
    <property type="component" value="Unassembled WGS sequence"/>
</dbReference>
<evidence type="ECO:0000313" key="2">
    <source>
        <dbReference type="Proteomes" id="UP000651482"/>
    </source>
</evidence>
<organism evidence="1 2">
    <name type="scientific">Yeguia hominis</name>
    <dbReference type="NCBI Taxonomy" id="2763662"/>
    <lineage>
        <taxon>Bacteria</taxon>
        <taxon>Bacillati</taxon>
        <taxon>Bacillota</taxon>
        <taxon>Clostridia</taxon>
        <taxon>Eubacteriales</taxon>
        <taxon>Yeguiaceae</taxon>
        <taxon>Yeguia</taxon>
    </lineage>
</organism>
<reference evidence="1" key="1">
    <citation type="submission" date="2020-08" db="EMBL/GenBank/DDBJ databases">
        <title>Genome public.</title>
        <authorList>
            <person name="Liu C."/>
            <person name="Sun Q."/>
        </authorList>
    </citation>
    <scope>NUCLEOTIDE SEQUENCE</scope>
    <source>
        <strain evidence="1">NSJ-40</strain>
    </source>
</reference>
<evidence type="ECO:0000313" key="1">
    <source>
        <dbReference type="EMBL" id="MBC8534105.1"/>
    </source>
</evidence>
<gene>
    <name evidence="1" type="ORF">IAG03_08860</name>
</gene>
<dbReference type="RefSeq" id="WP_249319761.1">
    <property type="nucleotide sequence ID" value="NZ_JACRSN010000012.1"/>
</dbReference>
<dbReference type="AlphaFoldDB" id="A0A926DBT9"/>